<gene>
    <name evidence="2" type="ORF">MTBBW1_640029</name>
</gene>
<proteinExistence type="predicted"/>
<accession>A0A1W1HJ43</accession>
<name>A0A1W1HJ43_9BACT</name>
<dbReference type="STRING" id="1246637.MTBBW1_640029"/>
<dbReference type="Gene3D" id="3.30.70.1900">
    <property type="match status" value="1"/>
</dbReference>
<evidence type="ECO:0000313" key="2">
    <source>
        <dbReference type="EMBL" id="SLM32388.1"/>
    </source>
</evidence>
<feature type="domain" description="CRISPR-associated protein Cas6 C-terminal" evidence="1">
    <location>
        <begin position="197"/>
        <end position="318"/>
    </location>
</feature>
<dbReference type="EMBL" id="FWEV01000308">
    <property type="protein sequence ID" value="SLM32388.1"/>
    <property type="molecule type" value="Genomic_DNA"/>
</dbReference>
<evidence type="ECO:0000259" key="1">
    <source>
        <dbReference type="Pfam" id="PF10040"/>
    </source>
</evidence>
<dbReference type="RefSeq" id="WP_080802035.1">
    <property type="nucleotide sequence ID" value="NZ_LT828542.1"/>
</dbReference>
<evidence type="ECO:0000313" key="3">
    <source>
        <dbReference type="Proteomes" id="UP000191931"/>
    </source>
</evidence>
<organism evidence="2 3">
    <name type="scientific">Desulfamplus magnetovallimortis</name>
    <dbReference type="NCBI Taxonomy" id="1246637"/>
    <lineage>
        <taxon>Bacteria</taxon>
        <taxon>Pseudomonadati</taxon>
        <taxon>Thermodesulfobacteriota</taxon>
        <taxon>Desulfobacteria</taxon>
        <taxon>Desulfobacterales</taxon>
        <taxon>Desulfobacteraceae</taxon>
        <taxon>Desulfamplus</taxon>
    </lineage>
</organism>
<dbReference type="OrthoDB" id="9787241at2"/>
<keyword evidence="3" id="KW-1185">Reference proteome</keyword>
<sequence>MIFNKYNFMIRLKDDAQLPFYKGSTFRGVMGHALKKVVCALKNQECQSCVLRSNCTYAMVFETAHAIELPKGLRISSAPHPLVLEPPETSQRDFLKGETLTCTLLFFGQINNNLPYFIYAFDQMGKIGIGKKIDGRRSRFVLESVTAGDDGSVVYTHDDQKIKISETSSMMIYSELEADNCLPISTKSHKGHERVTMNIITPLRIIARNAPVARLPFHLLISSIIRRNTALFNVYGEGEPKLDYPAMVEAAKSIEVTENSLKWLDWKRYSSRQDKKMFMGGLTGSITYQGDLAQFLPMMTMAETVHVGKNSAFGLGKITFRNDS</sequence>
<reference evidence="2 3" key="1">
    <citation type="submission" date="2017-03" db="EMBL/GenBank/DDBJ databases">
        <authorList>
            <person name="Afonso C.L."/>
            <person name="Miller P.J."/>
            <person name="Scott M.A."/>
            <person name="Spackman E."/>
            <person name="Goraichik I."/>
            <person name="Dimitrov K.M."/>
            <person name="Suarez D.L."/>
            <person name="Swayne D.E."/>
        </authorList>
    </citation>
    <scope>NUCLEOTIDE SEQUENCE [LARGE SCALE GENOMIC DNA]</scope>
    <source>
        <strain evidence="2">PRJEB14757</strain>
    </source>
</reference>
<dbReference type="Pfam" id="PF10040">
    <property type="entry name" value="CRISPR_Cas6"/>
    <property type="match status" value="1"/>
</dbReference>
<dbReference type="InterPro" id="IPR019267">
    <property type="entry name" value="CRISPR-assoc_Cas6_C"/>
</dbReference>
<protein>
    <recommendedName>
        <fullName evidence="1">CRISPR-associated protein Cas6 C-terminal domain-containing protein</fullName>
    </recommendedName>
</protein>
<dbReference type="AlphaFoldDB" id="A0A1W1HJ43"/>
<dbReference type="Proteomes" id="UP000191931">
    <property type="component" value="Unassembled WGS sequence"/>
</dbReference>